<name>A0ABQ3D9E7_9ACTN</name>
<gene>
    <name evidence="7" type="ORF">GCM10010345_80260</name>
</gene>
<dbReference type="EMBL" id="BMVN01000051">
    <property type="protein sequence ID" value="GHA64104.1"/>
    <property type="molecule type" value="Genomic_DNA"/>
</dbReference>
<dbReference type="SUPFAM" id="SSF51126">
    <property type="entry name" value="Pectin lyase-like"/>
    <property type="match status" value="1"/>
</dbReference>
<keyword evidence="4" id="KW-0732">Signal</keyword>
<reference evidence="8" key="1">
    <citation type="journal article" date="2019" name="Int. J. Syst. Evol. Microbiol.">
        <title>The Global Catalogue of Microorganisms (GCM) 10K type strain sequencing project: providing services to taxonomists for standard genome sequencing and annotation.</title>
        <authorList>
            <consortium name="The Broad Institute Genomics Platform"/>
            <consortium name="The Broad Institute Genome Sequencing Center for Infectious Disease"/>
            <person name="Wu L."/>
            <person name="Ma J."/>
        </authorList>
    </citation>
    <scope>NUCLEOTIDE SEQUENCE [LARGE SCALE GENOMIC DNA]</scope>
    <source>
        <strain evidence="8">JCM 4733</strain>
    </source>
</reference>
<sequence>MSIPSAPPRRPRRRTALTVLALAAAALPLTAPHAQAAPRAADPPPLKIYVSPEHGRDTGSGTSKHPFRTLGHARDFVRGINRDMRRDIDVELLSGTYRLTDTFTLTPRDSGTNGHRVVYEAAPGAHPVISGGSQVTGWAPVDAGHTVYKAHVGDLDTRQLYVDGELKTRARGPENPPGFSKTATGYKITDTRLDSYENQSDMEVVSKWGWMMMRCPVQSISGTTMTMRQPCFHNANLHEGQEIQNPTWLENARELMDTPGEWYLDKSEGDLYYMPEKGQDLAKATVTVPRVQDLVDLDGTKDHPVGDVSFRGITFSYSTWLAPSSDDGLIEGQAGFRIVGDDNPDFDSTRLKWVKTPGAVNVSHGHGIAFEGNTFTHLGAVGLNLNTGTRGTHVTGNVFRQIAATGVQVGGVEVVDAHPDDSRDITKDNTVDNNVVTHVADQYNGSLGIFAGYTDHTVIAHNKVYDLPYSGISVGWGWGLTDPGGDTNYPGNSGVPVWDTPTTSRDNVISDNEISDIMKSQADGGAIYTLSANPGGIVSGNYIRKVPELAYGAIYQDEGSRYWHTTGNAFCDVAYQWLLLNHGMDITADYNFTTTPRFSAQFNSTDDTIVNNTTVDGCEQLPASIVDNAGLQPPYRHLDPDPETGDHTAPTAPGKPTAVAGLPTVVDLSWPAATDDNGVTGYAIHSAGKVVSASKGTSVRLPNLTAGASYTFTVTARDTAGNESPPSAPVTVTLPDGADLALHKPVTISSYSEPNTPELAVDGDPSTRWAQGLGLPDPSWIQVDLGAQYDVTGAITTFEKASGYKYRLEVSPDEAHWTTLDDHTGADTTAQATYSLADKEIHGRYVRLTVTGSSHNGGSIYELQVYGTPLAPGDDHTAPDAPARPTVTPLLPSLAQVNWPASPESQGVTSYAVYQDGERIAVTDATRLRVSGLTPGKEYGFTVVARDAALNSSGPSPAATVTMPADHDLALKAPVTVSSYSEPNTPELAVDGDLSTRWAQGLGLPDPSWIQVDLGKVTSVSGVVTTFEKPSGYKYLLEYSADGLNWSALDDHTAASTSAQTAYSLPDAPVDARYLRLTVTASSWNGGSVYELRAYGGF</sequence>
<feature type="region of interest" description="Disordered" evidence="3">
    <location>
        <begin position="33"/>
        <end position="67"/>
    </location>
</feature>
<dbReference type="RefSeq" id="WP_189894188.1">
    <property type="nucleotide sequence ID" value="NZ_BMVN01000051.1"/>
</dbReference>
<feature type="signal peptide" evidence="4">
    <location>
        <begin position="1"/>
        <end position="36"/>
    </location>
</feature>
<feature type="compositionally biased region" description="Basic and acidic residues" evidence="3">
    <location>
        <begin position="636"/>
        <end position="646"/>
    </location>
</feature>
<dbReference type="InterPro" id="IPR012334">
    <property type="entry name" value="Pectin_lyas_fold"/>
</dbReference>
<keyword evidence="1" id="KW-0326">Glycosidase</keyword>
<feature type="domain" description="Fibronectin type-III" evidence="6">
    <location>
        <begin position="881"/>
        <end position="966"/>
    </location>
</feature>
<dbReference type="SMART" id="SM00231">
    <property type="entry name" value="FA58C"/>
    <property type="match status" value="2"/>
</dbReference>
<feature type="domain" description="F5/8 type C" evidence="5">
    <location>
        <begin position="952"/>
        <end position="1097"/>
    </location>
</feature>
<dbReference type="Gene3D" id="2.60.120.260">
    <property type="entry name" value="Galactose-binding domain-like"/>
    <property type="match status" value="2"/>
</dbReference>
<evidence type="ECO:0000259" key="6">
    <source>
        <dbReference type="PROSITE" id="PS50853"/>
    </source>
</evidence>
<dbReference type="Pfam" id="PF00041">
    <property type="entry name" value="fn3"/>
    <property type="match status" value="2"/>
</dbReference>
<feature type="domain" description="F5/8 type C" evidence="5">
    <location>
        <begin position="727"/>
        <end position="868"/>
    </location>
</feature>
<feature type="chain" id="PRO_5045315296" description="Carbohydrate-binding protein" evidence="4">
    <location>
        <begin position="37"/>
        <end position="1098"/>
    </location>
</feature>
<dbReference type="CDD" id="cd00063">
    <property type="entry name" value="FN3"/>
    <property type="match status" value="2"/>
</dbReference>
<keyword evidence="2" id="KW-0119">Carbohydrate metabolism</keyword>
<evidence type="ECO:0000256" key="1">
    <source>
        <dbReference type="ARBA" id="ARBA00023295"/>
    </source>
</evidence>
<evidence type="ECO:0000256" key="4">
    <source>
        <dbReference type="SAM" id="SignalP"/>
    </source>
</evidence>
<dbReference type="Pfam" id="PF00754">
    <property type="entry name" value="F5_F8_type_C"/>
    <property type="match status" value="2"/>
</dbReference>
<evidence type="ECO:0000259" key="5">
    <source>
        <dbReference type="PROSITE" id="PS50022"/>
    </source>
</evidence>
<dbReference type="InterPro" id="IPR006311">
    <property type="entry name" value="TAT_signal"/>
</dbReference>
<dbReference type="SMART" id="SM00060">
    <property type="entry name" value="FN3"/>
    <property type="match status" value="2"/>
</dbReference>
<feature type="region of interest" description="Disordered" evidence="3">
    <location>
        <begin position="629"/>
        <end position="656"/>
    </location>
</feature>
<keyword evidence="1" id="KW-0378">Hydrolase</keyword>
<feature type="domain" description="Fibronectin type-III" evidence="6">
    <location>
        <begin position="652"/>
        <end position="737"/>
    </location>
</feature>
<dbReference type="Proteomes" id="UP000653644">
    <property type="component" value="Unassembled WGS sequence"/>
</dbReference>
<dbReference type="InterPro" id="IPR011050">
    <property type="entry name" value="Pectin_lyase_fold/virulence"/>
</dbReference>
<evidence type="ECO:0008006" key="9">
    <source>
        <dbReference type="Google" id="ProtNLM"/>
    </source>
</evidence>
<organism evidence="7 8">
    <name type="scientific">Streptomyces canarius</name>
    <dbReference type="NCBI Taxonomy" id="285453"/>
    <lineage>
        <taxon>Bacteria</taxon>
        <taxon>Bacillati</taxon>
        <taxon>Actinomycetota</taxon>
        <taxon>Actinomycetes</taxon>
        <taxon>Kitasatosporales</taxon>
        <taxon>Streptomycetaceae</taxon>
        <taxon>Streptomyces</taxon>
    </lineage>
</organism>
<dbReference type="SUPFAM" id="SSF49785">
    <property type="entry name" value="Galactose-binding domain-like"/>
    <property type="match status" value="2"/>
</dbReference>
<keyword evidence="2" id="KW-0624">Polysaccharide degradation</keyword>
<dbReference type="InterPro" id="IPR013783">
    <property type="entry name" value="Ig-like_fold"/>
</dbReference>
<dbReference type="PROSITE" id="PS51318">
    <property type="entry name" value="TAT"/>
    <property type="match status" value="1"/>
</dbReference>
<accession>A0ABQ3D9E7</accession>
<dbReference type="PANTHER" id="PTHR36453">
    <property type="entry name" value="SECRETED PROTEIN-RELATED"/>
    <property type="match status" value="1"/>
</dbReference>
<dbReference type="InterPro" id="IPR006626">
    <property type="entry name" value="PbH1"/>
</dbReference>
<evidence type="ECO:0000313" key="7">
    <source>
        <dbReference type="EMBL" id="GHA64104.1"/>
    </source>
</evidence>
<protein>
    <recommendedName>
        <fullName evidence="9">Carbohydrate-binding protein</fullName>
    </recommendedName>
</protein>
<dbReference type="InterPro" id="IPR036116">
    <property type="entry name" value="FN3_sf"/>
</dbReference>
<evidence type="ECO:0000256" key="3">
    <source>
        <dbReference type="SAM" id="MobiDB-lite"/>
    </source>
</evidence>
<dbReference type="SMART" id="SM00710">
    <property type="entry name" value="PbH1"/>
    <property type="match status" value="6"/>
</dbReference>
<dbReference type="Gene3D" id="2.60.40.10">
    <property type="entry name" value="Immunoglobulins"/>
    <property type="match status" value="2"/>
</dbReference>
<dbReference type="InterPro" id="IPR008979">
    <property type="entry name" value="Galactose-bd-like_sf"/>
</dbReference>
<dbReference type="InterPro" id="IPR003961">
    <property type="entry name" value="FN3_dom"/>
</dbReference>
<dbReference type="InterPro" id="IPR000421">
    <property type="entry name" value="FA58C"/>
</dbReference>
<evidence type="ECO:0000313" key="8">
    <source>
        <dbReference type="Proteomes" id="UP000653644"/>
    </source>
</evidence>
<dbReference type="PROSITE" id="PS50853">
    <property type="entry name" value="FN3"/>
    <property type="match status" value="2"/>
</dbReference>
<dbReference type="SUPFAM" id="SSF49265">
    <property type="entry name" value="Fibronectin type III"/>
    <property type="match status" value="1"/>
</dbReference>
<dbReference type="PROSITE" id="PS50022">
    <property type="entry name" value="FA58C_3"/>
    <property type="match status" value="2"/>
</dbReference>
<dbReference type="Gene3D" id="2.160.20.10">
    <property type="entry name" value="Single-stranded right-handed beta-helix, Pectin lyase-like"/>
    <property type="match status" value="2"/>
</dbReference>
<evidence type="ECO:0000256" key="2">
    <source>
        <dbReference type="ARBA" id="ARBA00023326"/>
    </source>
</evidence>
<keyword evidence="8" id="KW-1185">Reference proteome</keyword>
<dbReference type="PANTHER" id="PTHR36453:SF1">
    <property type="entry name" value="RIGHT HANDED BETA HELIX DOMAIN-CONTAINING PROTEIN"/>
    <property type="match status" value="1"/>
</dbReference>
<comment type="caution">
    <text evidence="7">The sequence shown here is derived from an EMBL/GenBank/DDBJ whole genome shotgun (WGS) entry which is preliminary data.</text>
</comment>
<proteinExistence type="predicted"/>